<protein>
    <recommendedName>
        <fullName evidence="2">Transposase IS200-like domain-containing protein</fullName>
    </recommendedName>
</protein>
<dbReference type="eggNOG" id="COG1943">
    <property type="taxonomic scope" value="Bacteria"/>
</dbReference>
<evidence type="ECO:0000259" key="2">
    <source>
        <dbReference type="SMART" id="SM01321"/>
    </source>
</evidence>
<dbReference type="GO" id="GO:0006313">
    <property type="term" value="P:DNA transposition"/>
    <property type="evidence" value="ECO:0007669"/>
    <property type="project" value="InterPro"/>
</dbReference>
<dbReference type="GO" id="GO:0003677">
    <property type="term" value="F:DNA binding"/>
    <property type="evidence" value="ECO:0007669"/>
    <property type="project" value="InterPro"/>
</dbReference>
<dbReference type="EMBL" id="AVCI01000007">
    <property type="protein sequence ID" value="KFN42799.1"/>
    <property type="molecule type" value="Genomic_DNA"/>
</dbReference>
<dbReference type="PATRIC" id="fig|1121015.4.peg.1828"/>
<comment type="caution">
    <text evidence="3">The sequence shown here is derived from an EMBL/GenBank/DDBJ whole genome shotgun (WGS) entry which is preliminary data.</text>
</comment>
<sequence>MPRTQRLDIAGVAQHVVQRGNDRQPCFFREIDYLRYLQELREASIKLDCRVHAYVLMTNHVHLLVTPGAAGAIGRLMQTLGRRYVGALNDTLGRTGTLWEGRYKASLVDSERYVLACYRYIELNPVRAGMVASPADYRWSSCACNSQGVSNPLVRPHSAYQQIARDDEQRRVLYRDLVSQGISEDDLTAIRLYAQRQRALGSARFQQSIEAMLGRRAGLGKPGRPSTGKPFPPSDESVS</sequence>
<gene>
    <name evidence="3" type="ORF">N789_11760</name>
</gene>
<evidence type="ECO:0000256" key="1">
    <source>
        <dbReference type="SAM" id="MobiDB-lite"/>
    </source>
</evidence>
<evidence type="ECO:0000313" key="3">
    <source>
        <dbReference type="EMBL" id="KFN42799.1"/>
    </source>
</evidence>
<dbReference type="STRING" id="1121015.GCA_000420545_02369"/>
<keyword evidence="4" id="KW-1185">Reference proteome</keyword>
<organism evidence="3 4">
    <name type="scientific">Arenimonas oryziterrae DSM 21050 = YC6267</name>
    <dbReference type="NCBI Taxonomy" id="1121015"/>
    <lineage>
        <taxon>Bacteria</taxon>
        <taxon>Pseudomonadati</taxon>
        <taxon>Pseudomonadota</taxon>
        <taxon>Gammaproteobacteria</taxon>
        <taxon>Lysobacterales</taxon>
        <taxon>Lysobacteraceae</taxon>
        <taxon>Arenimonas</taxon>
    </lineage>
</organism>
<dbReference type="PANTHER" id="PTHR34322">
    <property type="entry name" value="TRANSPOSASE, Y1_TNP DOMAIN-CONTAINING"/>
    <property type="match status" value="1"/>
</dbReference>
<dbReference type="Pfam" id="PF01797">
    <property type="entry name" value="Y1_Tnp"/>
    <property type="match status" value="1"/>
</dbReference>
<dbReference type="Gene3D" id="3.30.70.1290">
    <property type="entry name" value="Transposase IS200-like"/>
    <property type="match status" value="1"/>
</dbReference>
<feature type="region of interest" description="Disordered" evidence="1">
    <location>
        <begin position="214"/>
        <end position="239"/>
    </location>
</feature>
<accession>A0A091AVU0</accession>
<dbReference type="PANTHER" id="PTHR34322:SF2">
    <property type="entry name" value="TRANSPOSASE IS200-LIKE DOMAIN-CONTAINING PROTEIN"/>
    <property type="match status" value="1"/>
</dbReference>
<dbReference type="OrthoDB" id="9814067at2"/>
<dbReference type="RefSeq" id="WP_034219295.1">
    <property type="nucleotide sequence ID" value="NZ_AVCI01000007.1"/>
</dbReference>
<dbReference type="SUPFAM" id="SSF143422">
    <property type="entry name" value="Transposase IS200-like"/>
    <property type="match status" value="1"/>
</dbReference>
<dbReference type="InterPro" id="IPR036515">
    <property type="entry name" value="Transposase_17_sf"/>
</dbReference>
<proteinExistence type="predicted"/>
<feature type="domain" description="Transposase IS200-like" evidence="2">
    <location>
        <begin position="9"/>
        <end position="124"/>
    </location>
</feature>
<dbReference type="GO" id="GO:0004803">
    <property type="term" value="F:transposase activity"/>
    <property type="evidence" value="ECO:0007669"/>
    <property type="project" value="InterPro"/>
</dbReference>
<dbReference type="Proteomes" id="UP000029385">
    <property type="component" value="Unassembled WGS sequence"/>
</dbReference>
<dbReference type="InterPro" id="IPR002686">
    <property type="entry name" value="Transposase_17"/>
</dbReference>
<name>A0A091AVU0_9GAMM</name>
<evidence type="ECO:0000313" key="4">
    <source>
        <dbReference type="Proteomes" id="UP000029385"/>
    </source>
</evidence>
<dbReference type="AlphaFoldDB" id="A0A091AVU0"/>
<dbReference type="SMART" id="SM01321">
    <property type="entry name" value="Y1_Tnp"/>
    <property type="match status" value="1"/>
</dbReference>
<reference evidence="3 4" key="1">
    <citation type="submission" date="2013-09" db="EMBL/GenBank/DDBJ databases">
        <title>Genome sequencing of Arenimonas oryziterrae.</title>
        <authorList>
            <person name="Chen F."/>
            <person name="Wang G."/>
        </authorList>
    </citation>
    <scope>NUCLEOTIDE SEQUENCE [LARGE SCALE GENOMIC DNA]</scope>
    <source>
        <strain evidence="3 4">YC6267</strain>
    </source>
</reference>